<evidence type="ECO:0000256" key="11">
    <source>
        <dbReference type="ARBA" id="ARBA00023251"/>
    </source>
</evidence>
<dbReference type="NCBIfam" id="NF033480">
    <property type="entry name" value="bifunc_MprF"/>
    <property type="match status" value="1"/>
</dbReference>
<feature type="transmembrane region" description="Helical" evidence="14">
    <location>
        <begin position="30"/>
        <end position="48"/>
    </location>
</feature>
<dbReference type="InterPro" id="IPR016181">
    <property type="entry name" value="Acyl_CoA_acyltransferase"/>
</dbReference>
<dbReference type="EC" id="2.3.2.3" evidence="3 14"/>
<name>A0ABX7E768_9BACI</name>
<evidence type="ECO:0000313" key="16">
    <source>
        <dbReference type="EMBL" id="QQZ11175.1"/>
    </source>
</evidence>
<feature type="transmembrane region" description="Helical" evidence="14">
    <location>
        <begin position="344"/>
        <end position="367"/>
    </location>
</feature>
<evidence type="ECO:0000313" key="17">
    <source>
        <dbReference type="Proteomes" id="UP000595691"/>
    </source>
</evidence>
<keyword evidence="11 14" id="KW-0046">Antibiotic resistance</keyword>
<comment type="subcellular location">
    <subcellularLocation>
        <location evidence="1 14">Cell membrane</location>
        <topology evidence="1 14">Multi-pass membrane protein</topology>
    </subcellularLocation>
</comment>
<comment type="catalytic activity">
    <reaction evidence="13 14">
        <text>L-lysyl-tRNA(Lys) + a 1,2-diacyl-sn-glycero-3-phospho-(1'-sn-glycerol) = a 1,2-diacyl-sn-glycero-3-phospho-1'-(3'-O-L-lysyl)-sn-glycerol + tRNA(Lys)</text>
        <dbReference type="Rhea" id="RHEA:10668"/>
        <dbReference type="Rhea" id="RHEA-COMP:9696"/>
        <dbReference type="Rhea" id="RHEA-COMP:9697"/>
        <dbReference type="ChEBI" id="CHEBI:64716"/>
        <dbReference type="ChEBI" id="CHEBI:75792"/>
        <dbReference type="ChEBI" id="CHEBI:78442"/>
        <dbReference type="ChEBI" id="CHEBI:78529"/>
        <dbReference type="EC" id="2.3.2.3"/>
    </reaction>
</comment>
<reference evidence="16 17" key="1">
    <citation type="submission" date="2020-11" db="EMBL/GenBank/DDBJ databases">
        <title>Taxonomic evaluation of the Bacillus sporothermodurans group of bacteria based on whole genome sequences.</title>
        <authorList>
            <person name="Fiedler G."/>
            <person name="Herbstmann A.-D."/>
            <person name="Doll E."/>
            <person name="Wenning M."/>
            <person name="Brinks E."/>
            <person name="Kabisch J."/>
            <person name="Breitenwieser F."/>
            <person name="Lappann M."/>
            <person name="Boehnlein C."/>
            <person name="Franz C."/>
        </authorList>
    </citation>
    <scope>NUCLEOTIDE SEQUENCE [LARGE SCALE GENOMIC DNA]</scope>
    <source>
        <strain evidence="16 17">JCM 19841</strain>
    </source>
</reference>
<feature type="transmembrane region" description="Helical" evidence="14">
    <location>
        <begin position="257"/>
        <end position="283"/>
    </location>
</feature>
<feature type="transmembrane region" description="Helical" evidence="14">
    <location>
        <begin position="225"/>
        <end position="245"/>
    </location>
</feature>
<dbReference type="SUPFAM" id="SSF55729">
    <property type="entry name" value="Acyl-CoA N-acyltransferases (Nat)"/>
    <property type="match status" value="1"/>
</dbReference>
<evidence type="ECO:0000256" key="1">
    <source>
        <dbReference type="ARBA" id="ARBA00004651"/>
    </source>
</evidence>
<feature type="transmembrane region" description="Helical" evidence="14">
    <location>
        <begin position="108"/>
        <end position="136"/>
    </location>
</feature>
<dbReference type="InterPro" id="IPR022791">
    <property type="entry name" value="L-PG_synthase/AglD"/>
</dbReference>
<comment type="similarity">
    <text evidence="2 14">Belongs to the LPG synthase family.</text>
</comment>
<evidence type="ECO:0000256" key="13">
    <source>
        <dbReference type="ARBA" id="ARBA00047540"/>
    </source>
</evidence>
<feature type="transmembrane region" description="Helical" evidence="14">
    <location>
        <begin position="156"/>
        <end position="180"/>
    </location>
</feature>
<dbReference type="PANTHER" id="PTHR34697:SF2">
    <property type="entry name" value="PHOSPHATIDYLGLYCEROL LYSYLTRANSFERASE"/>
    <property type="match status" value="1"/>
</dbReference>
<evidence type="ECO:0000256" key="7">
    <source>
        <dbReference type="ARBA" id="ARBA00022692"/>
    </source>
</evidence>
<keyword evidence="8 14" id="KW-1133">Transmembrane helix</keyword>
<feature type="transmembrane region" description="Helical" evidence="14">
    <location>
        <begin position="411"/>
        <end position="429"/>
    </location>
</feature>
<sequence length="864" mass="100000">MIFCTLHFVTKLFFQSKKDGVSLKLSKKRLISFLKIAFPIALLVLIIFESKKMVKDIDINLLKNNISELTPSNILLIVLLGLIAIIPMLFYDLILCKILKLNLKIKELFSYSWIVNTFSNFLGFGGVIGLSLRSFFYKKYYKEKDVILKNIAKVSIFYISGISILCWLVAIGIFKPIFLVELKWLKIAVWALALYIPFLIISFQWKNIKNAQFSFKNNYLIELMVISLFEWMSALLFFWVIAFLIDIPISIAQLFPIFVVASCAGIISMIPGGLGSFDFVILMGFEFYHIETEKILLVLLLYRICYYFIPFIVAIGLFVRYFWRQLDEQYKKIIFVISKNMSHWILTILVFFSGIVLLLSASLPGVLDRIKFLREFLSSPLMGFSHQLTIVAGFLLILLSRGIEYRVRWAYYSTLVLLIFASLLCLVKGFDYEEAIYLGFVAIMLVVSKKRFYRLNFVITWGRAAFDFIVIIFFTLLYVLIGYNNLPDSKLKIPHFIRKYVIIDASDLILSAMTGLLIAAIIMFITYFFMRPRTPGSYQIDENKVKAHLEKYGGTVLSHLVFLHDKKIFWNETGQVMMMYEQYADKLVILGDPIGKQEEFFHTIEEFHDFADLYGYTPAYYQVTNELIPKLHENGYDFFKLGEEAFVDLQTFTLSGSRMKALRATKNKFGKEGYSIQVLEPPLTKETLQALKNISDLWLNGKREKGFSLGFFDENYLETAPLAILMDPEKNLIAFVSIMPVYDNHTTLSIDLMRYIPNVTSGTMDFIFIELFEWAKLKGYKRFNLGMAPLANVGLSKYSFIGEKLASQIYTHGNFVYHFKGLKKFKEKYASSWEPKYLAYRKKTSLPTTMIQIALLISKKRPNS</sequence>
<gene>
    <name evidence="14 16" type="primary">mprF</name>
    <name evidence="16" type="ORF">I5776_09920</name>
</gene>
<keyword evidence="9 14" id="KW-0443">Lipid metabolism</keyword>
<proteinExistence type="inferred from homology"/>
<dbReference type="Pfam" id="PF03706">
    <property type="entry name" value="LPG_synthase_TM"/>
    <property type="match status" value="1"/>
</dbReference>
<evidence type="ECO:0000256" key="12">
    <source>
        <dbReference type="ARBA" id="ARBA00031899"/>
    </source>
</evidence>
<dbReference type="EMBL" id="CP065425">
    <property type="protein sequence ID" value="QQZ11175.1"/>
    <property type="molecule type" value="Genomic_DNA"/>
</dbReference>
<keyword evidence="6 14" id="KW-0808">Transferase</keyword>
<evidence type="ECO:0000256" key="3">
    <source>
        <dbReference type="ARBA" id="ARBA00012014"/>
    </source>
</evidence>
<feature type="transmembrane region" description="Helical" evidence="14">
    <location>
        <begin position="508"/>
        <end position="530"/>
    </location>
</feature>
<evidence type="ECO:0000256" key="2">
    <source>
        <dbReference type="ARBA" id="ARBA00008627"/>
    </source>
</evidence>
<evidence type="ECO:0000256" key="9">
    <source>
        <dbReference type="ARBA" id="ARBA00023098"/>
    </source>
</evidence>
<dbReference type="Proteomes" id="UP000595691">
    <property type="component" value="Chromosome"/>
</dbReference>
<evidence type="ECO:0000256" key="8">
    <source>
        <dbReference type="ARBA" id="ARBA00022989"/>
    </source>
</evidence>
<dbReference type="InterPro" id="IPR051211">
    <property type="entry name" value="PG_lysyltransferase"/>
</dbReference>
<evidence type="ECO:0000256" key="10">
    <source>
        <dbReference type="ARBA" id="ARBA00023136"/>
    </source>
</evidence>
<keyword evidence="10 14" id="KW-0472">Membrane</keyword>
<evidence type="ECO:0000256" key="14">
    <source>
        <dbReference type="RuleBase" id="RU363042"/>
    </source>
</evidence>
<feature type="domain" description="Phosphatidylglycerol lysyltransferase C-terminal" evidence="15">
    <location>
        <begin position="548"/>
        <end position="840"/>
    </location>
</feature>
<evidence type="ECO:0000256" key="5">
    <source>
        <dbReference type="ARBA" id="ARBA00022475"/>
    </source>
</evidence>
<keyword evidence="17" id="KW-1185">Reference proteome</keyword>
<evidence type="ECO:0000259" key="15">
    <source>
        <dbReference type="Pfam" id="PF09924"/>
    </source>
</evidence>
<feature type="transmembrane region" description="Helical" evidence="14">
    <location>
        <begin position="295"/>
        <end position="323"/>
    </location>
</feature>
<feature type="transmembrane region" description="Helical" evidence="14">
    <location>
        <begin position="379"/>
        <end position="399"/>
    </location>
</feature>
<feature type="transmembrane region" description="Helical" evidence="14">
    <location>
        <begin position="435"/>
        <end position="452"/>
    </location>
</feature>
<keyword evidence="7 14" id="KW-0812">Transmembrane</keyword>
<dbReference type="InterPro" id="IPR024320">
    <property type="entry name" value="LPG_synthase_C"/>
</dbReference>
<evidence type="ECO:0000256" key="6">
    <source>
        <dbReference type="ARBA" id="ARBA00022679"/>
    </source>
</evidence>
<keyword evidence="5" id="KW-1003">Cell membrane</keyword>
<organism evidence="16 17">
    <name type="scientific">Heyndrickxia vini</name>
    <dbReference type="NCBI Taxonomy" id="1476025"/>
    <lineage>
        <taxon>Bacteria</taxon>
        <taxon>Bacillati</taxon>
        <taxon>Bacillota</taxon>
        <taxon>Bacilli</taxon>
        <taxon>Bacillales</taxon>
        <taxon>Bacillaceae</taxon>
        <taxon>Heyndrickxia</taxon>
    </lineage>
</organism>
<dbReference type="PANTHER" id="PTHR34697">
    <property type="entry name" value="PHOSPHATIDYLGLYCEROL LYSYLTRANSFERASE"/>
    <property type="match status" value="1"/>
</dbReference>
<evidence type="ECO:0000256" key="4">
    <source>
        <dbReference type="ARBA" id="ARBA00021546"/>
    </source>
</evidence>
<feature type="transmembrane region" description="Helical" evidence="14">
    <location>
        <begin position="464"/>
        <end position="483"/>
    </location>
</feature>
<accession>A0ABX7E768</accession>
<feature type="transmembrane region" description="Helical" evidence="14">
    <location>
        <begin position="187"/>
        <end position="205"/>
    </location>
</feature>
<feature type="transmembrane region" description="Helical" evidence="14">
    <location>
        <begin position="74"/>
        <end position="96"/>
    </location>
</feature>
<protein>
    <recommendedName>
        <fullName evidence="4 14">Phosphatidylglycerol lysyltransferase</fullName>
        <ecNumber evidence="3 14">2.3.2.3</ecNumber>
    </recommendedName>
    <alternativeName>
        <fullName evidence="12 14">Lysylphosphatidylglycerol synthase</fullName>
    </alternativeName>
</protein>
<dbReference type="Pfam" id="PF09924">
    <property type="entry name" value="LPG_synthase_C"/>
    <property type="match status" value="1"/>
</dbReference>
<comment type="function">
    <text evidence="14">Catalyzes the transfer of a lysyl group from L-lysyl-tRNA(Lys) to membrane-bound phosphatidylglycerol (PG), which produces lysylphosphatidylglycerol (LPG), a major component of the bacterial membrane with a positive net charge. LPG synthesis contributes to bacterial virulence as it is involved in the resistance mechanism against cationic antimicrobial peptides (CAMP) produces by the host's immune system (defensins, cathelicidins) and by the competing microorganisms.</text>
</comment>